<sequence length="143" mass="16468">MSAPVIQQEGIEKKKETYEIFEDDKSDDEEEDKEDLELGQSDKFEDVSDGGGQRPPFPASAVIPTHTHALCHPFSLLVLFKNRVICSTIDRKWWQGKWYIEFAIGWVESDLPRFIRIFRAPSFSGLGLFPISHFNYLGFRQLG</sequence>
<evidence type="ECO:0000256" key="1">
    <source>
        <dbReference type="SAM" id="MobiDB-lite"/>
    </source>
</evidence>
<gene>
    <name evidence="2" type="ORF">PVK06_039061</name>
</gene>
<dbReference type="EMBL" id="JARKNE010000011">
    <property type="protein sequence ID" value="KAK5784535.1"/>
    <property type="molecule type" value="Genomic_DNA"/>
</dbReference>
<evidence type="ECO:0000313" key="3">
    <source>
        <dbReference type="Proteomes" id="UP001358586"/>
    </source>
</evidence>
<comment type="caution">
    <text evidence="2">The sequence shown here is derived from an EMBL/GenBank/DDBJ whole genome shotgun (WGS) entry which is preliminary data.</text>
</comment>
<organism evidence="2 3">
    <name type="scientific">Gossypium arboreum</name>
    <name type="common">Tree cotton</name>
    <name type="synonym">Gossypium nanking</name>
    <dbReference type="NCBI Taxonomy" id="29729"/>
    <lineage>
        <taxon>Eukaryota</taxon>
        <taxon>Viridiplantae</taxon>
        <taxon>Streptophyta</taxon>
        <taxon>Embryophyta</taxon>
        <taxon>Tracheophyta</taxon>
        <taxon>Spermatophyta</taxon>
        <taxon>Magnoliopsida</taxon>
        <taxon>eudicotyledons</taxon>
        <taxon>Gunneridae</taxon>
        <taxon>Pentapetalae</taxon>
        <taxon>rosids</taxon>
        <taxon>malvids</taxon>
        <taxon>Malvales</taxon>
        <taxon>Malvaceae</taxon>
        <taxon>Malvoideae</taxon>
        <taxon>Gossypium</taxon>
    </lineage>
</organism>
<feature type="region of interest" description="Disordered" evidence="1">
    <location>
        <begin position="1"/>
        <end position="58"/>
    </location>
</feature>
<reference evidence="2 3" key="1">
    <citation type="submission" date="2023-03" db="EMBL/GenBank/DDBJ databases">
        <title>WGS of Gossypium arboreum.</title>
        <authorList>
            <person name="Yu D."/>
        </authorList>
    </citation>
    <scope>NUCLEOTIDE SEQUENCE [LARGE SCALE GENOMIC DNA]</scope>
    <source>
        <tissue evidence="2">Leaf</tissue>
    </source>
</reference>
<proteinExistence type="predicted"/>
<dbReference type="Proteomes" id="UP001358586">
    <property type="component" value="Chromosome 11"/>
</dbReference>
<keyword evidence="3" id="KW-1185">Reference proteome</keyword>
<name>A0ABR0N1W8_GOSAR</name>
<feature type="compositionally biased region" description="Acidic residues" evidence="1">
    <location>
        <begin position="19"/>
        <end position="37"/>
    </location>
</feature>
<evidence type="ECO:0000313" key="2">
    <source>
        <dbReference type="EMBL" id="KAK5784535.1"/>
    </source>
</evidence>
<protein>
    <submittedName>
        <fullName evidence="2">Uncharacterized protein</fullName>
    </submittedName>
</protein>
<accession>A0ABR0N1W8</accession>